<evidence type="ECO:0000259" key="3">
    <source>
        <dbReference type="Pfam" id="PF24626"/>
    </source>
</evidence>
<dbReference type="SUPFAM" id="SSF53098">
    <property type="entry name" value="Ribonuclease H-like"/>
    <property type="match status" value="1"/>
</dbReference>
<organism evidence="4 5">
    <name type="scientific">Dioscorea cayennensis subsp. rotundata</name>
    <name type="common">White Guinea yam</name>
    <name type="synonym">Dioscorea rotundata</name>
    <dbReference type="NCBI Taxonomy" id="55577"/>
    <lineage>
        <taxon>Eukaryota</taxon>
        <taxon>Viridiplantae</taxon>
        <taxon>Streptophyta</taxon>
        <taxon>Embryophyta</taxon>
        <taxon>Tracheophyta</taxon>
        <taxon>Spermatophyta</taxon>
        <taxon>Magnoliopsida</taxon>
        <taxon>Liliopsida</taxon>
        <taxon>Dioscoreales</taxon>
        <taxon>Dioscoreaceae</taxon>
        <taxon>Dioscorea</taxon>
    </lineage>
</organism>
<evidence type="ECO:0000259" key="2">
    <source>
        <dbReference type="Pfam" id="PF17919"/>
    </source>
</evidence>
<dbReference type="Gene3D" id="3.10.10.10">
    <property type="entry name" value="HIV Type 1 Reverse Transcriptase, subunit A, domain 1"/>
    <property type="match status" value="1"/>
</dbReference>
<dbReference type="GO" id="GO:0003824">
    <property type="term" value="F:catalytic activity"/>
    <property type="evidence" value="ECO:0007669"/>
    <property type="project" value="UniProtKB-KW"/>
</dbReference>
<accession>A0AB40AQ16</accession>
<dbReference type="InterPro" id="IPR050951">
    <property type="entry name" value="Retrovirus_Pol_polyprotein"/>
</dbReference>
<name>A0AB40AQ16_DIOCR</name>
<dbReference type="Gene3D" id="3.30.420.10">
    <property type="entry name" value="Ribonuclease H-like superfamily/Ribonuclease H"/>
    <property type="match status" value="1"/>
</dbReference>
<dbReference type="GO" id="GO:0003676">
    <property type="term" value="F:nucleic acid binding"/>
    <property type="evidence" value="ECO:0007669"/>
    <property type="project" value="InterPro"/>
</dbReference>
<dbReference type="InterPro" id="IPR043502">
    <property type="entry name" value="DNA/RNA_pol_sf"/>
</dbReference>
<keyword evidence="1" id="KW-0511">Multifunctional enzyme</keyword>
<dbReference type="InterPro" id="IPR056924">
    <property type="entry name" value="SH3_Tf2-1"/>
</dbReference>
<dbReference type="Pfam" id="PF17919">
    <property type="entry name" value="RT_RNaseH_2"/>
    <property type="match status" value="1"/>
</dbReference>
<dbReference type="Gene3D" id="3.30.70.270">
    <property type="match status" value="2"/>
</dbReference>
<keyword evidence="4" id="KW-1185">Reference proteome</keyword>
<protein>
    <submittedName>
        <fullName evidence="5">Uncharacterized protein LOC120252888</fullName>
    </submittedName>
</protein>
<evidence type="ECO:0000313" key="5">
    <source>
        <dbReference type="RefSeq" id="XP_039117022.1"/>
    </source>
</evidence>
<feature type="domain" description="Reverse transcriptase/retrotransposon-derived protein RNase H-like" evidence="2">
    <location>
        <begin position="121"/>
        <end position="162"/>
    </location>
</feature>
<sequence>MGSSGRAHPFFSQVPLIKKKDDTWLFCVDYIALNAVTIKDRFPIMTVEELLDEITGARIFPSRTSIRGTISPDWESHLQYLHEVFTQLQVHQLFARLSKCEFGCTTLAPLTDLLRKDAFVWTTSTTQAFKRLQEALMHTRVLQLPDFNIPFIVQTDASGTGIVSDRDPVFMSGFWRELFRLHDTLLSTSSAYHPQTDGQTEPYRQSSLARRSSVKLSRCFFGPFQVLEKLGAVAYRLALLDTVRLHNVFHVSKLKKFVGDPSAMLNPLLDEFLHWLC</sequence>
<dbReference type="InterPro" id="IPR012337">
    <property type="entry name" value="RNaseH-like_sf"/>
</dbReference>
<evidence type="ECO:0000256" key="1">
    <source>
        <dbReference type="ARBA" id="ARBA00023268"/>
    </source>
</evidence>
<dbReference type="AlphaFoldDB" id="A0AB40AQ16"/>
<dbReference type="GeneID" id="120252888"/>
<dbReference type="Pfam" id="PF24626">
    <property type="entry name" value="SH3_Tf2-1"/>
    <property type="match status" value="1"/>
</dbReference>
<feature type="domain" description="Tf2-1-like SH3-like" evidence="3">
    <location>
        <begin position="208"/>
        <end position="258"/>
    </location>
</feature>
<dbReference type="InterPro" id="IPR041577">
    <property type="entry name" value="RT_RNaseH_2"/>
</dbReference>
<dbReference type="Proteomes" id="UP001515500">
    <property type="component" value="Chromosome 24"/>
</dbReference>
<dbReference type="SUPFAM" id="SSF56672">
    <property type="entry name" value="DNA/RNA polymerases"/>
    <property type="match status" value="1"/>
</dbReference>
<dbReference type="InterPro" id="IPR043128">
    <property type="entry name" value="Rev_trsase/Diguanyl_cyclase"/>
</dbReference>
<dbReference type="PANTHER" id="PTHR37984:SF5">
    <property type="entry name" value="PROTEIN NYNRIN-LIKE"/>
    <property type="match status" value="1"/>
</dbReference>
<dbReference type="InterPro" id="IPR036397">
    <property type="entry name" value="RNaseH_sf"/>
</dbReference>
<dbReference type="PANTHER" id="PTHR37984">
    <property type="entry name" value="PROTEIN CBG26694"/>
    <property type="match status" value="1"/>
</dbReference>
<dbReference type="RefSeq" id="XP_039117022.1">
    <property type="nucleotide sequence ID" value="XM_039261088.1"/>
</dbReference>
<evidence type="ECO:0000313" key="4">
    <source>
        <dbReference type="Proteomes" id="UP001515500"/>
    </source>
</evidence>
<proteinExistence type="predicted"/>
<reference evidence="5" key="1">
    <citation type="submission" date="2025-08" db="UniProtKB">
        <authorList>
            <consortium name="RefSeq"/>
        </authorList>
    </citation>
    <scope>IDENTIFICATION</scope>
</reference>
<gene>
    <name evidence="5" type="primary">LOC120252888</name>
</gene>